<dbReference type="InterPro" id="IPR016186">
    <property type="entry name" value="C-type_lectin-like/link_sf"/>
</dbReference>
<organism evidence="1 2">
    <name type="scientific">Clarias magur</name>
    <name type="common">Asian catfish</name>
    <name type="synonym">Macropteronotus magur</name>
    <dbReference type="NCBI Taxonomy" id="1594786"/>
    <lineage>
        <taxon>Eukaryota</taxon>
        <taxon>Metazoa</taxon>
        <taxon>Chordata</taxon>
        <taxon>Craniata</taxon>
        <taxon>Vertebrata</taxon>
        <taxon>Euteleostomi</taxon>
        <taxon>Actinopterygii</taxon>
        <taxon>Neopterygii</taxon>
        <taxon>Teleostei</taxon>
        <taxon>Ostariophysi</taxon>
        <taxon>Siluriformes</taxon>
        <taxon>Clariidae</taxon>
        <taxon>Clarias</taxon>
    </lineage>
</organism>
<comment type="caution">
    <text evidence="1">The sequence shown here is derived from an EMBL/GenBank/DDBJ whole genome shotgun (WGS) entry which is preliminary data.</text>
</comment>
<accession>A0A8J4TZB0</accession>
<keyword evidence="2" id="KW-1185">Reference proteome</keyword>
<sequence length="72" mass="8349">ETNFDPGYEPDWAVISTVKQNREKEPVPIRETGAFPIILSTSYKYYLIQREKTWSDAQAYCQATYTDLALVK</sequence>
<feature type="non-terminal residue" evidence="1">
    <location>
        <position position="1"/>
    </location>
</feature>
<dbReference type="OrthoDB" id="6369810at2759"/>
<gene>
    <name evidence="1" type="ORF">DAT39_022730</name>
</gene>
<dbReference type="AlphaFoldDB" id="A0A8J4TZB0"/>
<name>A0A8J4TZB0_CLAMG</name>
<dbReference type="EMBL" id="QNUK01001248">
    <property type="protein sequence ID" value="KAF5885324.1"/>
    <property type="molecule type" value="Genomic_DNA"/>
</dbReference>
<feature type="non-terminal residue" evidence="1">
    <location>
        <position position="72"/>
    </location>
</feature>
<reference evidence="1" key="1">
    <citation type="submission" date="2020-07" db="EMBL/GenBank/DDBJ databases">
        <title>Clarias magur genome sequencing, assembly and annotation.</title>
        <authorList>
            <person name="Kushwaha B."/>
            <person name="Kumar R."/>
            <person name="Das P."/>
            <person name="Joshi C.G."/>
            <person name="Kumar D."/>
            <person name="Nagpure N.S."/>
            <person name="Pandey M."/>
            <person name="Agarwal S."/>
            <person name="Srivastava S."/>
            <person name="Singh M."/>
            <person name="Sahoo L."/>
            <person name="Jayasankar P."/>
            <person name="Meher P.K."/>
            <person name="Koringa P.G."/>
            <person name="Iquebal M.A."/>
            <person name="Das S.P."/>
            <person name="Bit A."/>
            <person name="Patnaik S."/>
            <person name="Patel N."/>
            <person name="Shah T.M."/>
            <person name="Hinsu A."/>
            <person name="Jena J.K."/>
        </authorList>
    </citation>
    <scope>NUCLEOTIDE SEQUENCE</scope>
    <source>
        <strain evidence="1">CIFAMagur01</strain>
        <tissue evidence="1">Testis</tissue>
    </source>
</reference>
<evidence type="ECO:0000313" key="2">
    <source>
        <dbReference type="Proteomes" id="UP000727407"/>
    </source>
</evidence>
<dbReference type="Gene3D" id="3.10.100.10">
    <property type="entry name" value="Mannose-Binding Protein A, subunit A"/>
    <property type="match status" value="1"/>
</dbReference>
<evidence type="ECO:0000313" key="1">
    <source>
        <dbReference type="EMBL" id="KAF5885324.1"/>
    </source>
</evidence>
<dbReference type="Proteomes" id="UP000727407">
    <property type="component" value="Unassembled WGS sequence"/>
</dbReference>
<proteinExistence type="predicted"/>
<dbReference type="InterPro" id="IPR016187">
    <property type="entry name" value="CTDL_fold"/>
</dbReference>
<protein>
    <submittedName>
        <fullName evidence="1">Putative C-type lectin domain family 20 member A isoform X1</fullName>
    </submittedName>
</protein>
<dbReference type="SUPFAM" id="SSF56436">
    <property type="entry name" value="C-type lectin-like"/>
    <property type="match status" value="1"/>
</dbReference>